<keyword evidence="2" id="KW-1185">Reference proteome</keyword>
<dbReference type="EMBL" id="JAKROA010000002">
    <property type="protein sequence ID" value="KAL5109703.1"/>
    <property type="molecule type" value="Genomic_DNA"/>
</dbReference>
<gene>
    <name evidence="1" type="ORF">TcWFU_000551</name>
</gene>
<evidence type="ECO:0000313" key="1">
    <source>
        <dbReference type="EMBL" id="KAL5109703.1"/>
    </source>
</evidence>
<comment type="caution">
    <text evidence="1">The sequence shown here is derived from an EMBL/GenBank/DDBJ whole genome shotgun (WGS) entry which is preliminary data.</text>
</comment>
<reference evidence="1 2" key="1">
    <citation type="journal article" date="2022" name="Front. Cell. Infect. Microbiol.">
        <title>The Genomes of Two Strains of Taenia crassiceps the Animal Model for the Study of Human Cysticercosis.</title>
        <authorList>
            <person name="Bobes R.J."/>
            <person name="Estrada K."/>
            <person name="Rios-Valencia D.G."/>
            <person name="Calderon-Gallegos A."/>
            <person name="de la Torre P."/>
            <person name="Carrero J.C."/>
            <person name="Sanchez-Flores A."/>
            <person name="Laclette J.P."/>
        </authorList>
    </citation>
    <scope>NUCLEOTIDE SEQUENCE [LARGE SCALE GENOMIC DNA]</scope>
    <source>
        <strain evidence="1">WFUcys</strain>
    </source>
</reference>
<proteinExistence type="predicted"/>
<accession>A0ABR4QKU0</accession>
<dbReference type="Proteomes" id="UP001651158">
    <property type="component" value="Unassembled WGS sequence"/>
</dbReference>
<protein>
    <submittedName>
        <fullName evidence="1">Uncharacterized protein</fullName>
    </submittedName>
</protein>
<evidence type="ECO:0000313" key="2">
    <source>
        <dbReference type="Proteomes" id="UP001651158"/>
    </source>
</evidence>
<sequence length="78" mass="8607">MRSDRGKYDAHVYGALLPANTPVAVFTCDLWKALTGSPQWQSWAWPPAVTNNSVNIANHQCIYRAFEARCQGSSGVSH</sequence>
<organism evidence="1 2">
    <name type="scientific">Taenia crassiceps</name>
    <dbReference type="NCBI Taxonomy" id="6207"/>
    <lineage>
        <taxon>Eukaryota</taxon>
        <taxon>Metazoa</taxon>
        <taxon>Spiralia</taxon>
        <taxon>Lophotrochozoa</taxon>
        <taxon>Platyhelminthes</taxon>
        <taxon>Cestoda</taxon>
        <taxon>Eucestoda</taxon>
        <taxon>Cyclophyllidea</taxon>
        <taxon>Taeniidae</taxon>
        <taxon>Taenia</taxon>
    </lineage>
</organism>
<name>A0ABR4QKU0_9CEST</name>